<feature type="non-terminal residue" evidence="2">
    <location>
        <position position="62"/>
    </location>
</feature>
<evidence type="ECO:0000313" key="3">
    <source>
        <dbReference type="Proteomes" id="UP000257109"/>
    </source>
</evidence>
<gene>
    <name evidence="2" type="ORF">CR513_37086</name>
</gene>
<sequence length="62" mass="6869">MQIGTSSVDFSNFVEIPYVMNCFNFVEDVCDSVHMFSQAQPAIRSPGREPLGQAETRPMQGA</sequence>
<comment type="caution">
    <text evidence="2">The sequence shown here is derived from an EMBL/GenBank/DDBJ whole genome shotgun (WGS) entry which is preliminary data.</text>
</comment>
<evidence type="ECO:0000256" key="1">
    <source>
        <dbReference type="SAM" id="MobiDB-lite"/>
    </source>
</evidence>
<evidence type="ECO:0000313" key="2">
    <source>
        <dbReference type="EMBL" id="RDX82154.1"/>
    </source>
</evidence>
<dbReference type="AlphaFoldDB" id="A0A371FV05"/>
<proteinExistence type="predicted"/>
<accession>A0A371FV05</accession>
<dbReference type="EMBL" id="QJKJ01007714">
    <property type="protein sequence ID" value="RDX82154.1"/>
    <property type="molecule type" value="Genomic_DNA"/>
</dbReference>
<name>A0A371FV05_MUCPR</name>
<feature type="non-terminal residue" evidence="2">
    <location>
        <position position="1"/>
    </location>
</feature>
<protein>
    <submittedName>
        <fullName evidence="2">Uncharacterized protein</fullName>
    </submittedName>
</protein>
<feature type="region of interest" description="Disordered" evidence="1">
    <location>
        <begin position="41"/>
        <end position="62"/>
    </location>
</feature>
<organism evidence="2 3">
    <name type="scientific">Mucuna pruriens</name>
    <name type="common">Velvet bean</name>
    <name type="synonym">Dolichos pruriens</name>
    <dbReference type="NCBI Taxonomy" id="157652"/>
    <lineage>
        <taxon>Eukaryota</taxon>
        <taxon>Viridiplantae</taxon>
        <taxon>Streptophyta</taxon>
        <taxon>Embryophyta</taxon>
        <taxon>Tracheophyta</taxon>
        <taxon>Spermatophyta</taxon>
        <taxon>Magnoliopsida</taxon>
        <taxon>eudicotyledons</taxon>
        <taxon>Gunneridae</taxon>
        <taxon>Pentapetalae</taxon>
        <taxon>rosids</taxon>
        <taxon>fabids</taxon>
        <taxon>Fabales</taxon>
        <taxon>Fabaceae</taxon>
        <taxon>Papilionoideae</taxon>
        <taxon>50 kb inversion clade</taxon>
        <taxon>NPAAA clade</taxon>
        <taxon>indigoferoid/millettioid clade</taxon>
        <taxon>Phaseoleae</taxon>
        <taxon>Mucuna</taxon>
    </lineage>
</organism>
<keyword evidence="3" id="KW-1185">Reference proteome</keyword>
<dbReference type="Proteomes" id="UP000257109">
    <property type="component" value="Unassembled WGS sequence"/>
</dbReference>
<reference evidence="2" key="1">
    <citation type="submission" date="2018-05" db="EMBL/GenBank/DDBJ databases">
        <title>Draft genome of Mucuna pruriens seed.</title>
        <authorList>
            <person name="Nnadi N.E."/>
            <person name="Vos R."/>
            <person name="Hasami M.H."/>
            <person name="Devisetty U.K."/>
            <person name="Aguiy J.C."/>
        </authorList>
    </citation>
    <scope>NUCLEOTIDE SEQUENCE [LARGE SCALE GENOMIC DNA]</scope>
    <source>
        <strain evidence="2">JCA_2017</strain>
    </source>
</reference>